<dbReference type="EMBL" id="JACRIW010000001">
    <property type="protein sequence ID" value="MBI5167879.1"/>
    <property type="molecule type" value="Genomic_DNA"/>
</dbReference>
<evidence type="ECO:0000313" key="1">
    <source>
        <dbReference type="EMBL" id="MBI5167879.1"/>
    </source>
</evidence>
<sequence>MNATTASRRPARPQRPPRVFVDDLPAEHLDELEFLWMQALGARGIAGATVRYLRDLRERMRANALGVEVGGKRAHELLGEALAGKERALAAAAAHVLLCAKDAAGHALVFDAIGSAKPAARDGIREAFLRGPSPALDGKRLALATTVPPDAAVVYAEVFAAHGAQLPKLPLREWLAHESAAVRAGACRVAAWTASEAAALEPLAREDEDASVRREAIEAGAWLRAPWVAGHGRACAQSRRGDRAEGVLVGCLLAGSGDAALVKGVADDAALGPARFSYAAAWGRPVVFEWLVAALAGKDAKDAEAAGAAFVRMAGKDLPTSRAGDAAEGETEAILVDAARAKALWGEKRSVWEKGRRWAGGFDAGQSLDGANTLDLQSRHETLLRGRHRDEWPGTRREFLLLD</sequence>
<organism evidence="1 2">
    <name type="scientific">Eiseniibacteriota bacterium</name>
    <dbReference type="NCBI Taxonomy" id="2212470"/>
    <lineage>
        <taxon>Bacteria</taxon>
        <taxon>Candidatus Eiseniibacteriota</taxon>
    </lineage>
</organism>
<protein>
    <submittedName>
        <fullName evidence="1">Uncharacterized protein</fullName>
    </submittedName>
</protein>
<proteinExistence type="predicted"/>
<dbReference type="AlphaFoldDB" id="A0A933W8Z5"/>
<evidence type="ECO:0000313" key="2">
    <source>
        <dbReference type="Proteomes" id="UP000696931"/>
    </source>
</evidence>
<name>A0A933W8Z5_UNCEI</name>
<reference evidence="1" key="1">
    <citation type="submission" date="2020-07" db="EMBL/GenBank/DDBJ databases">
        <title>Huge and variable diversity of episymbiotic CPR bacteria and DPANN archaea in groundwater ecosystems.</title>
        <authorList>
            <person name="He C.Y."/>
            <person name="Keren R."/>
            <person name="Whittaker M."/>
            <person name="Farag I.F."/>
            <person name="Doudna J."/>
            <person name="Cate J.H.D."/>
            <person name="Banfield J.F."/>
        </authorList>
    </citation>
    <scope>NUCLEOTIDE SEQUENCE</scope>
    <source>
        <strain evidence="1">NC_groundwater_1813_Pr3_B-0.1um_71_17</strain>
    </source>
</reference>
<accession>A0A933W8Z5</accession>
<gene>
    <name evidence="1" type="ORF">HZA61_00180</name>
</gene>
<dbReference type="Proteomes" id="UP000696931">
    <property type="component" value="Unassembled WGS sequence"/>
</dbReference>
<comment type="caution">
    <text evidence="1">The sequence shown here is derived from an EMBL/GenBank/DDBJ whole genome shotgun (WGS) entry which is preliminary data.</text>
</comment>